<feature type="region of interest" description="Disordered" evidence="1">
    <location>
        <begin position="48"/>
        <end position="97"/>
    </location>
</feature>
<evidence type="ECO:0000256" key="1">
    <source>
        <dbReference type="SAM" id="MobiDB-lite"/>
    </source>
</evidence>
<accession>L5KUG7</accession>
<dbReference type="InParanoid" id="L5KUG7"/>
<name>L5KUG7_PTEAL</name>
<dbReference type="AlphaFoldDB" id="L5KUG7"/>
<reference evidence="3" key="1">
    <citation type="journal article" date="2013" name="Science">
        <title>Comparative analysis of bat genomes provides insight into the evolution of flight and immunity.</title>
        <authorList>
            <person name="Zhang G."/>
            <person name="Cowled C."/>
            <person name="Shi Z."/>
            <person name="Huang Z."/>
            <person name="Bishop-Lilly K.A."/>
            <person name="Fang X."/>
            <person name="Wynne J.W."/>
            <person name="Xiong Z."/>
            <person name="Baker M.L."/>
            <person name="Zhao W."/>
            <person name="Tachedjian M."/>
            <person name="Zhu Y."/>
            <person name="Zhou P."/>
            <person name="Jiang X."/>
            <person name="Ng J."/>
            <person name="Yang L."/>
            <person name="Wu L."/>
            <person name="Xiao J."/>
            <person name="Feng Y."/>
            <person name="Chen Y."/>
            <person name="Sun X."/>
            <person name="Zhang Y."/>
            <person name="Marsh G.A."/>
            <person name="Crameri G."/>
            <person name="Broder C.C."/>
            <person name="Frey K.G."/>
            <person name="Wang L.F."/>
            <person name="Wang J."/>
        </authorList>
    </citation>
    <scope>NUCLEOTIDE SEQUENCE [LARGE SCALE GENOMIC DNA]</scope>
</reference>
<dbReference type="EMBL" id="KB030567">
    <property type="protein sequence ID" value="ELK14606.1"/>
    <property type="molecule type" value="Genomic_DNA"/>
</dbReference>
<organism evidence="2 3">
    <name type="scientific">Pteropus alecto</name>
    <name type="common">Black flying fox</name>
    <dbReference type="NCBI Taxonomy" id="9402"/>
    <lineage>
        <taxon>Eukaryota</taxon>
        <taxon>Metazoa</taxon>
        <taxon>Chordata</taxon>
        <taxon>Craniata</taxon>
        <taxon>Vertebrata</taxon>
        <taxon>Euteleostomi</taxon>
        <taxon>Mammalia</taxon>
        <taxon>Eutheria</taxon>
        <taxon>Laurasiatheria</taxon>
        <taxon>Chiroptera</taxon>
        <taxon>Yinpterochiroptera</taxon>
        <taxon>Pteropodoidea</taxon>
        <taxon>Pteropodidae</taxon>
        <taxon>Pteropodinae</taxon>
        <taxon>Pteropus</taxon>
    </lineage>
</organism>
<gene>
    <name evidence="2" type="ORF">PAL_GLEAN10021132</name>
</gene>
<protein>
    <submittedName>
        <fullName evidence="2">Uncharacterized protein</fullName>
    </submittedName>
</protein>
<feature type="compositionally biased region" description="Basic residues" evidence="1">
    <location>
        <begin position="86"/>
        <end position="97"/>
    </location>
</feature>
<sequence>MGREAWLPCCRVRSPDCPGGPGWVPVLGLCFWKSRLTPMHWARDQEQPFGKAVAAPSPSAQGLPRPRQPRQPEQTVVREHRGGNNHSHRALKRGVGA</sequence>
<keyword evidence="3" id="KW-1185">Reference proteome</keyword>
<proteinExistence type="predicted"/>
<evidence type="ECO:0000313" key="3">
    <source>
        <dbReference type="Proteomes" id="UP000010552"/>
    </source>
</evidence>
<evidence type="ECO:0000313" key="2">
    <source>
        <dbReference type="EMBL" id="ELK14606.1"/>
    </source>
</evidence>
<dbReference type="Proteomes" id="UP000010552">
    <property type="component" value="Unassembled WGS sequence"/>
</dbReference>